<dbReference type="EMBL" id="CAFABD010000025">
    <property type="protein sequence ID" value="CAB4819512.1"/>
    <property type="molecule type" value="Genomic_DNA"/>
</dbReference>
<dbReference type="GO" id="GO:0006508">
    <property type="term" value="P:proteolysis"/>
    <property type="evidence" value="ECO:0007669"/>
    <property type="project" value="UniProtKB-KW"/>
</dbReference>
<evidence type="ECO:0000313" key="12">
    <source>
        <dbReference type="EMBL" id="CAB5006936.1"/>
    </source>
</evidence>
<evidence type="ECO:0000256" key="4">
    <source>
        <dbReference type="ARBA" id="ARBA00022801"/>
    </source>
</evidence>
<dbReference type="AlphaFoldDB" id="A0A6J6C712"/>
<protein>
    <submittedName>
        <fullName evidence="8">Unannotated protein</fullName>
    </submittedName>
</protein>
<keyword evidence="2" id="KW-0645">Protease</keyword>
<dbReference type="InterPro" id="IPR003738">
    <property type="entry name" value="SRAP"/>
</dbReference>
<dbReference type="EMBL" id="CAFBPH010000028">
    <property type="protein sequence ID" value="CAB5006936.1"/>
    <property type="molecule type" value="Genomic_DNA"/>
</dbReference>
<sequence>MCGRYAQSAQMRDLIEQFEVTGVAPHEALPQNWNIAPTNEIYIIRSSAFNGGDALSRDLTTLSWGLIAPWLKDENEARISQSRAINARSESIHEKPTFRDAFRRTRCLIPAEGYYEWASALGAYSPKQPFFITSENGKQLSIAGIWSSWQSPEGITIESASVITREAVGELATIHSRMPVMMPRDRWDAWLNPQERDIPTLQNLMALEKPDANLVARPVSSDVNSVANTGEKLTRAITLGEPETLF</sequence>
<evidence type="ECO:0000256" key="6">
    <source>
        <dbReference type="ARBA" id="ARBA00023125"/>
    </source>
</evidence>
<dbReference type="Gene3D" id="3.90.1680.10">
    <property type="entry name" value="SOS response associated peptidase-like"/>
    <property type="match status" value="1"/>
</dbReference>
<dbReference type="PANTHER" id="PTHR13604">
    <property type="entry name" value="DC12-RELATED"/>
    <property type="match status" value="1"/>
</dbReference>
<dbReference type="EMBL" id="CAEZSM010000095">
    <property type="protein sequence ID" value="CAB4546088.1"/>
    <property type="molecule type" value="Genomic_DNA"/>
</dbReference>
<evidence type="ECO:0000313" key="9">
    <source>
        <dbReference type="EMBL" id="CAB4670618.1"/>
    </source>
</evidence>
<reference evidence="8" key="1">
    <citation type="submission" date="2020-05" db="EMBL/GenBank/DDBJ databases">
        <authorList>
            <person name="Chiriac C."/>
            <person name="Salcher M."/>
            <person name="Ghai R."/>
            <person name="Kavagutti S V."/>
        </authorList>
    </citation>
    <scope>NUCLEOTIDE SEQUENCE</scope>
</reference>
<proteinExistence type="inferred from homology"/>
<keyword evidence="6" id="KW-0238">DNA-binding</keyword>
<organism evidence="8">
    <name type="scientific">freshwater metagenome</name>
    <dbReference type="NCBI Taxonomy" id="449393"/>
    <lineage>
        <taxon>unclassified sequences</taxon>
        <taxon>metagenomes</taxon>
        <taxon>ecological metagenomes</taxon>
    </lineage>
</organism>
<evidence type="ECO:0000256" key="2">
    <source>
        <dbReference type="ARBA" id="ARBA00022670"/>
    </source>
</evidence>
<dbReference type="SUPFAM" id="SSF143081">
    <property type="entry name" value="BB1717-like"/>
    <property type="match status" value="1"/>
</dbReference>
<dbReference type="PANTHER" id="PTHR13604:SF0">
    <property type="entry name" value="ABASIC SITE PROCESSING PROTEIN HMCES"/>
    <property type="match status" value="1"/>
</dbReference>
<evidence type="ECO:0000256" key="1">
    <source>
        <dbReference type="ARBA" id="ARBA00008136"/>
    </source>
</evidence>
<evidence type="ECO:0000313" key="11">
    <source>
        <dbReference type="EMBL" id="CAB4992019.1"/>
    </source>
</evidence>
<gene>
    <name evidence="8" type="ORF">UFOPK1438_00766</name>
    <name evidence="9" type="ORF">UFOPK2329_00468</name>
    <name evidence="10" type="ORF">UFOPK3166_00274</name>
    <name evidence="11" type="ORF">UFOPK4035_00248</name>
    <name evidence="12" type="ORF">UFOPK4087_00247</name>
</gene>
<evidence type="ECO:0000313" key="8">
    <source>
        <dbReference type="EMBL" id="CAB4546088.1"/>
    </source>
</evidence>
<dbReference type="InterPro" id="IPR036590">
    <property type="entry name" value="SRAP-like"/>
</dbReference>
<comment type="similarity">
    <text evidence="1">Belongs to the SOS response-associated peptidase family.</text>
</comment>
<dbReference type="GO" id="GO:0008233">
    <property type="term" value="F:peptidase activity"/>
    <property type="evidence" value="ECO:0007669"/>
    <property type="project" value="UniProtKB-KW"/>
</dbReference>
<dbReference type="GO" id="GO:0003697">
    <property type="term" value="F:single-stranded DNA binding"/>
    <property type="evidence" value="ECO:0007669"/>
    <property type="project" value="InterPro"/>
</dbReference>
<keyword evidence="4" id="KW-0378">Hydrolase</keyword>
<dbReference type="GO" id="GO:0106300">
    <property type="term" value="P:protein-DNA covalent cross-linking repair"/>
    <property type="evidence" value="ECO:0007669"/>
    <property type="project" value="InterPro"/>
</dbReference>
<evidence type="ECO:0000256" key="3">
    <source>
        <dbReference type="ARBA" id="ARBA00022763"/>
    </source>
</evidence>
<name>A0A6J6C712_9ZZZZ</name>
<keyword evidence="7" id="KW-0456">Lyase</keyword>
<accession>A0A6J6C712</accession>
<evidence type="ECO:0000313" key="10">
    <source>
        <dbReference type="EMBL" id="CAB4819512.1"/>
    </source>
</evidence>
<evidence type="ECO:0000256" key="5">
    <source>
        <dbReference type="ARBA" id="ARBA00023124"/>
    </source>
</evidence>
<dbReference type="EMBL" id="CAEZWZ010000052">
    <property type="protein sequence ID" value="CAB4670618.1"/>
    <property type="molecule type" value="Genomic_DNA"/>
</dbReference>
<dbReference type="EMBL" id="CAFBOX010000023">
    <property type="protein sequence ID" value="CAB4992019.1"/>
    <property type="molecule type" value="Genomic_DNA"/>
</dbReference>
<keyword evidence="5" id="KW-0190">Covalent protein-DNA linkage</keyword>
<keyword evidence="3" id="KW-0227">DNA damage</keyword>
<evidence type="ECO:0000256" key="7">
    <source>
        <dbReference type="ARBA" id="ARBA00023239"/>
    </source>
</evidence>
<dbReference type="GO" id="GO:0016829">
    <property type="term" value="F:lyase activity"/>
    <property type="evidence" value="ECO:0007669"/>
    <property type="project" value="UniProtKB-KW"/>
</dbReference>
<dbReference type="Pfam" id="PF02586">
    <property type="entry name" value="SRAP"/>
    <property type="match status" value="1"/>
</dbReference>